<dbReference type="PRINTS" id="PR00105">
    <property type="entry name" value="C5METTRFRASE"/>
</dbReference>
<evidence type="ECO:0000256" key="3">
    <source>
        <dbReference type="ARBA" id="ARBA00022691"/>
    </source>
</evidence>
<sequence>MYKFISLFSGCGGMDLGFKGGFSVFGEKYERNLLNPVWANDIFPQAIETYKKNFGDHMVKGDIQNILDSSTEIFPPDIDVVIGGFPCQDFSVAGKRQGITVKRGRLYLQMKRVIERTAPKIFVAENVEGLINMNGGVVLNTIKNDLSSIIHDDNKVEYDVKHFLLHAADYGVPQVRKRVFIVGVRRDVSGEFTLPKPTHVNKWKTAKEAIEDLWGKEEDLSIPNHNQISRAKFYPGRRMQGNSRIKADKPSVTIRAEHHGNIEAHYNTYNSENEEDMRGWRRLTVRECARIQSFPDDFVFLGSATQTYKQIGNAVPPVLGWHVARAVQNVLLKNDRLALTNHSDKALTLF</sequence>
<comment type="similarity">
    <text evidence="5 6">Belongs to the class I-like SAM-binding methyltransferase superfamily. C5-methyltransferase family.</text>
</comment>
<dbReference type="GO" id="GO:0009307">
    <property type="term" value="P:DNA restriction-modification system"/>
    <property type="evidence" value="ECO:0007669"/>
    <property type="project" value="UniProtKB-KW"/>
</dbReference>
<accession>A0A2T4U1Y3</accession>
<protein>
    <recommendedName>
        <fullName evidence="7">Cytosine-specific methyltransferase</fullName>
        <ecNumber evidence="7">2.1.1.37</ecNumber>
    </recommendedName>
</protein>
<feature type="active site" evidence="5">
    <location>
        <position position="87"/>
    </location>
</feature>
<dbReference type="CDD" id="cd00315">
    <property type="entry name" value="Cyt_C5_DNA_methylase"/>
    <property type="match status" value="1"/>
</dbReference>
<dbReference type="OrthoDB" id="9813719at2"/>
<dbReference type="PROSITE" id="PS00095">
    <property type="entry name" value="C5_MTASE_2"/>
    <property type="match status" value="1"/>
</dbReference>
<evidence type="ECO:0000256" key="2">
    <source>
        <dbReference type="ARBA" id="ARBA00022679"/>
    </source>
</evidence>
<dbReference type="GO" id="GO:0032259">
    <property type="term" value="P:methylation"/>
    <property type="evidence" value="ECO:0007669"/>
    <property type="project" value="UniProtKB-KW"/>
</dbReference>
<dbReference type="GO" id="GO:0003886">
    <property type="term" value="F:DNA (cytosine-5-)-methyltransferase activity"/>
    <property type="evidence" value="ECO:0007669"/>
    <property type="project" value="UniProtKB-EC"/>
</dbReference>
<dbReference type="NCBIfam" id="TIGR00675">
    <property type="entry name" value="dcm"/>
    <property type="match status" value="1"/>
</dbReference>
<evidence type="ECO:0000256" key="5">
    <source>
        <dbReference type="PROSITE-ProRule" id="PRU01016"/>
    </source>
</evidence>
<dbReference type="Pfam" id="PF00145">
    <property type="entry name" value="DNA_methylase"/>
    <property type="match status" value="1"/>
</dbReference>
<evidence type="ECO:0000256" key="4">
    <source>
        <dbReference type="ARBA" id="ARBA00022747"/>
    </source>
</evidence>
<dbReference type="Gene3D" id="3.40.50.150">
    <property type="entry name" value="Vaccinia Virus protein VP39"/>
    <property type="match status" value="1"/>
</dbReference>
<dbReference type="GO" id="GO:0044027">
    <property type="term" value="P:negative regulation of gene expression via chromosomal CpG island methylation"/>
    <property type="evidence" value="ECO:0007669"/>
    <property type="project" value="TreeGrafter"/>
</dbReference>
<dbReference type="InterPro" id="IPR050390">
    <property type="entry name" value="C5-Methyltransferase"/>
</dbReference>
<dbReference type="RefSeq" id="WP_107586353.1">
    <property type="nucleotide sequence ID" value="NZ_PZJJ01000054.1"/>
</dbReference>
<gene>
    <name evidence="8" type="ORF">C6Y45_16655</name>
</gene>
<dbReference type="EC" id="2.1.1.37" evidence="7"/>
<keyword evidence="2 5" id="KW-0808">Transferase</keyword>
<comment type="caution">
    <text evidence="8">The sequence shown here is derived from an EMBL/GenBank/DDBJ whole genome shotgun (WGS) entry which is preliminary data.</text>
</comment>
<keyword evidence="3 5" id="KW-0949">S-adenosyl-L-methionine</keyword>
<evidence type="ECO:0000256" key="1">
    <source>
        <dbReference type="ARBA" id="ARBA00022603"/>
    </source>
</evidence>
<dbReference type="InterPro" id="IPR018117">
    <property type="entry name" value="C5_DNA_meth_AS"/>
</dbReference>
<evidence type="ECO:0000313" key="8">
    <source>
        <dbReference type="EMBL" id="PTL37411.1"/>
    </source>
</evidence>
<dbReference type="Gene3D" id="3.90.120.10">
    <property type="entry name" value="DNA Methylase, subunit A, domain 2"/>
    <property type="match status" value="1"/>
</dbReference>
<dbReference type="Proteomes" id="UP000240509">
    <property type="component" value="Unassembled WGS sequence"/>
</dbReference>
<dbReference type="InterPro" id="IPR029063">
    <property type="entry name" value="SAM-dependent_MTases_sf"/>
</dbReference>
<evidence type="ECO:0000256" key="6">
    <source>
        <dbReference type="RuleBase" id="RU000416"/>
    </source>
</evidence>
<dbReference type="InterPro" id="IPR031303">
    <property type="entry name" value="C5_meth_CS"/>
</dbReference>
<keyword evidence="1 5" id="KW-0489">Methyltransferase</keyword>
<dbReference type="PROSITE" id="PS00094">
    <property type="entry name" value="C5_MTASE_1"/>
    <property type="match status" value="1"/>
</dbReference>
<name>A0A2T4U1Y3_9BACI</name>
<organism evidence="8 9">
    <name type="scientific">Alkalicoccus saliphilus</name>
    <dbReference type="NCBI Taxonomy" id="200989"/>
    <lineage>
        <taxon>Bacteria</taxon>
        <taxon>Bacillati</taxon>
        <taxon>Bacillota</taxon>
        <taxon>Bacilli</taxon>
        <taxon>Bacillales</taxon>
        <taxon>Bacillaceae</taxon>
        <taxon>Alkalicoccus</taxon>
    </lineage>
</organism>
<comment type="catalytic activity">
    <reaction evidence="7">
        <text>a 2'-deoxycytidine in DNA + S-adenosyl-L-methionine = a 5-methyl-2'-deoxycytidine in DNA + S-adenosyl-L-homocysteine + H(+)</text>
        <dbReference type="Rhea" id="RHEA:13681"/>
        <dbReference type="Rhea" id="RHEA-COMP:11369"/>
        <dbReference type="Rhea" id="RHEA-COMP:11370"/>
        <dbReference type="ChEBI" id="CHEBI:15378"/>
        <dbReference type="ChEBI" id="CHEBI:57856"/>
        <dbReference type="ChEBI" id="CHEBI:59789"/>
        <dbReference type="ChEBI" id="CHEBI:85452"/>
        <dbReference type="ChEBI" id="CHEBI:85454"/>
        <dbReference type="EC" id="2.1.1.37"/>
    </reaction>
</comment>
<dbReference type="GO" id="GO:0003677">
    <property type="term" value="F:DNA binding"/>
    <property type="evidence" value="ECO:0007669"/>
    <property type="project" value="TreeGrafter"/>
</dbReference>
<proteinExistence type="inferred from homology"/>
<reference evidence="8 9" key="1">
    <citation type="submission" date="2018-03" db="EMBL/GenBank/DDBJ databases">
        <title>Alkalicoccus saliphilus sp. nov., isolated from a mineral pool.</title>
        <authorList>
            <person name="Zhao B."/>
        </authorList>
    </citation>
    <scope>NUCLEOTIDE SEQUENCE [LARGE SCALE GENOMIC DNA]</scope>
    <source>
        <strain evidence="8 9">6AG</strain>
    </source>
</reference>
<keyword evidence="4" id="KW-0680">Restriction system</keyword>
<evidence type="ECO:0000313" key="9">
    <source>
        <dbReference type="Proteomes" id="UP000240509"/>
    </source>
</evidence>
<dbReference type="InterPro" id="IPR001525">
    <property type="entry name" value="C5_MeTfrase"/>
</dbReference>
<dbReference type="EMBL" id="PZJJ01000054">
    <property type="protein sequence ID" value="PTL37411.1"/>
    <property type="molecule type" value="Genomic_DNA"/>
</dbReference>
<dbReference type="PANTHER" id="PTHR10629">
    <property type="entry name" value="CYTOSINE-SPECIFIC METHYLTRANSFERASE"/>
    <property type="match status" value="1"/>
</dbReference>
<dbReference type="SUPFAM" id="SSF53335">
    <property type="entry name" value="S-adenosyl-L-methionine-dependent methyltransferases"/>
    <property type="match status" value="1"/>
</dbReference>
<keyword evidence="9" id="KW-1185">Reference proteome</keyword>
<dbReference type="AlphaFoldDB" id="A0A2T4U1Y3"/>
<evidence type="ECO:0000256" key="7">
    <source>
        <dbReference type="RuleBase" id="RU000417"/>
    </source>
</evidence>
<dbReference type="PROSITE" id="PS51679">
    <property type="entry name" value="SAM_MT_C5"/>
    <property type="match status" value="1"/>
</dbReference>
<dbReference type="PANTHER" id="PTHR10629:SF52">
    <property type="entry name" value="DNA (CYTOSINE-5)-METHYLTRANSFERASE 1"/>
    <property type="match status" value="1"/>
</dbReference>